<accession>A0A8X6IXA9</accession>
<name>A0A8X6IXA9_9ARAC</name>
<dbReference type="Proteomes" id="UP000886998">
    <property type="component" value="Unassembled WGS sequence"/>
</dbReference>
<gene>
    <name evidence="1" type="ORF">TNIN_493021</name>
</gene>
<dbReference type="EMBL" id="BMAV01028061">
    <property type="protein sequence ID" value="GFS64705.1"/>
    <property type="molecule type" value="Genomic_DNA"/>
</dbReference>
<sequence>MEPLKSAKSAFVGSRRIAGGLSLSVCKGTTPPRPDARSLKALTETVRPSDLRNAQRPVSRPFKRGRPFSCESSKVMRFLKFLDLLRSREQSGAVEACWADNSEVRG</sequence>
<comment type="caution">
    <text evidence="1">The sequence shown here is derived from an EMBL/GenBank/DDBJ whole genome shotgun (WGS) entry which is preliminary data.</text>
</comment>
<dbReference type="OrthoDB" id="8300381at2759"/>
<protein>
    <submittedName>
        <fullName evidence="1">Uncharacterized protein</fullName>
    </submittedName>
</protein>
<evidence type="ECO:0000313" key="1">
    <source>
        <dbReference type="EMBL" id="GFS64705.1"/>
    </source>
</evidence>
<reference evidence="1" key="1">
    <citation type="submission" date="2020-08" db="EMBL/GenBank/DDBJ databases">
        <title>Multicomponent nature underlies the extraordinary mechanical properties of spider dragline silk.</title>
        <authorList>
            <person name="Kono N."/>
            <person name="Nakamura H."/>
            <person name="Mori M."/>
            <person name="Yoshida Y."/>
            <person name="Ohtoshi R."/>
            <person name="Malay A.D."/>
            <person name="Moran D.A.P."/>
            <person name="Tomita M."/>
            <person name="Numata K."/>
            <person name="Arakawa K."/>
        </authorList>
    </citation>
    <scope>NUCLEOTIDE SEQUENCE</scope>
</reference>
<organism evidence="1 2">
    <name type="scientific">Trichonephila inaurata madagascariensis</name>
    <dbReference type="NCBI Taxonomy" id="2747483"/>
    <lineage>
        <taxon>Eukaryota</taxon>
        <taxon>Metazoa</taxon>
        <taxon>Ecdysozoa</taxon>
        <taxon>Arthropoda</taxon>
        <taxon>Chelicerata</taxon>
        <taxon>Arachnida</taxon>
        <taxon>Araneae</taxon>
        <taxon>Araneomorphae</taxon>
        <taxon>Entelegynae</taxon>
        <taxon>Araneoidea</taxon>
        <taxon>Nephilidae</taxon>
        <taxon>Trichonephila</taxon>
        <taxon>Trichonephila inaurata</taxon>
    </lineage>
</organism>
<proteinExistence type="predicted"/>
<keyword evidence="2" id="KW-1185">Reference proteome</keyword>
<dbReference type="AlphaFoldDB" id="A0A8X6IXA9"/>
<evidence type="ECO:0000313" key="2">
    <source>
        <dbReference type="Proteomes" id="UP000886998"/>
    </source>
</evidence>